<accession>A0ACB8SQI0</accession>
<sequence>MPRNIPFHDYITQRTTRPKLSLLSLPNDLFVDLIFSELSIQDILYLRATCKTLYALTHQPAIWKRLLVNYHIPIHPLPPSEVYSLGSLSGFEAERLLSRSIGIHANWKSKTPRIFKAWRFPMWHPISSMKIAPGGKYLFASVCTNVNKYALKLCMLDHRVKVAYPIAILDVGPKPYNLDVKYMRCRGELGLAVTYMTRSPRRRRDADVNVSEYDDGPQVDFPVPILYHLSTFHVPYSALHVMQDPRFPPGSREYWDHANQLPLPFVSVGGVVSRSRFECTDMDEIDGEPYLVYAQGNTIVVKNLHSQGISHFNCYALVPLEQSTARSYAIRAIRILPTQRELLVVRTNDKNTRHPVFLEVYRIPCDGEMRDDGSGPPPEAKARSWNSIYEHGRILQVRISAHGLPHPRDASVHATRKHHAEPPPVSVYMVVEADNFWGTRQYRLWPERVPTAGVRDLEPMLSFTEAVQLFEAEAEVTIPLTDLQNLLPDSQDGVNLEADTVTSSETGTPAPHDAMVVTGTPTPNTASGTNGTPIRASAPVPISETTFRFPVRGDNVSRIAYQLGAPERIRLHFLPGVARALVYGTDPEDRTIAPSLKGFYAYTDHFRPPAPDARWPEDGAWRAAAEAECEWADAAMAPRTQKDGALAVLPILGVRQMHPFHGGVLAMDWEDCAGKLCFTSGQEPGTVYMLEFAPGPTEEKDGHRVPLPVPDVDQEFRI</sequence>
<evidence type="ECO:0000313" key="2">
    <source>
        <dbReference type="Proteomes" id="UP000814140"/>
    </source>
</evidence>
<gene>
    <name evidence="1" type="ORF">BV25DRAFT_1919333</name>
</gene>
<dbReference type="EMBL" id="MU277235">
    <property type="protein sequence ID" value="KAI0058452.1"/>
    <property type="molecule type" value="Genomic_DNA"/>
</dbReference>
<reference evidence="1" key="1">
    <citation type="submission" date="2021-03" db="EMBL/GenBank/DDBJ databases">
        <authorList>
            <consortium name="DOE Joint Genome Institute"/>
            <person name="Ahrendt S."/>
            <person name="Looney B.P."/>
            <person name="Miyauchi S."/>
            <person name="Morin E."/>
            <person name="Drula E."/>
            <person name="Courty P.E."/>
            <person name="Chicoki N."/>
            <person name="Fauchery L."/>
            <person name="Kohler A."/>
            <person name="Kuo A."/>
            <person name="Labutti K."/>
            <person name="Pangilinan J."/>
            <person name="Lipzen A."/>
            <person name="Riley R."/>
            <person name="Andreopoulos W."/>
            <person name="He G."/>
            <person name="Johnson J."/>
            <person name="Barry K.W."/>
            <person name="Grigoriev I.V."/>
            <person name="Nagy L."/>
            <person name="Hibbett D."/>
            <person name="Henrissat B."/>
            <person name="Matheny P.B."/>
            <person name="Labbe J."/>
            <person name="Martin F."/>
        </authorList>
    </citation>
    <scope>NUCLEOTIDE SEQUENCE</scope>
    <source>
        <strain evidence="1">HHB10654</strain>
    </source>
</reference>
<evidence type="ECO:0000313" key="1">
    <source>
        <dbReference type="EMBL" id="KAI0058452.1"/>
    </source>
</evidence>
<comment type="caution">
    <text evidence="1">The sequence shown here is derived from an EMBL/GenBank/DDBJ whole genome shotgun (WGS) entry which is preliminary data.</text>
</comment>
<name>A0ACB8SQI0_9AGAM</name>
<organism evidence="1 2">
    <name type="scientific">Artomyces pyxidatus</name>
    <dbReference type="NCBI Taxonomy" id="48021"/>
    <lineage>
        <taxon>Eukaryota</taxon>
        <taxon>Fungi</taxon>
        <taxon>Dikarya</taxon>
        <taxon>Basidiomycota</taxon>
        <taxon>Agaricomycotina</taxon>
        <taxon>Agaricomycetes</taxon>
        <taxon>Russulales</taxon>
        <taxon>Auriscalpiaceae</taxon>
        <taxon>Artomyces</taxon>
    </lineage>
</organism>
<dbReference type="Proteomes" id="UP000814140">
    <property type="component" value="Unassembled WGS sequence"/>
</dbReference>
<proteinExistence type="predicted"/>
<keyword evidence="2" id="KW-1185">Reference proteome</keyword>
<reference evidence="1" key="2">
    <citation type="journal article" date="2022" name="New Phytol.">
        <title>Evolutionary transition to the ectomycorrhizal habit in the genomes of a hyperdiverse lineage of mushroom-forming fungi.</title>
        <authorList>
            <person name="Looney B."/>
            <person name="Miyauchi S."/>
            <person name="Morin E."/>
            <person name="Drula E."/>
            <person name="Courty P.E."/>
            <person name="Kohler A."/>
            <person name="Kuo A."/>
            <person name="LaButti K."/>
            <person name="Pangilinan J."/>
            <person name="Lipzen A."/>
            <person name="Riley R."/>
            <person name="Andreopoulos W."/>
            <person name="He G."/>
            <person name="Johnson J."/>
            <person name="Nolan M."/>
            <person name="Tritt A."/>
            <person name="Barry K.W."/>
            <person name="Grigoriev I.V."/>
            <person name="Nagy L.G."/>
            <person name="Hibbett D."/>
            <person name="Henrissat B."/>
            <person name="Matheny P.B."/>
            <person name="Labbe J."/>
            <person name="Martin F.M."/>
        </authorList>
    </citation>
    <scope>NUCLEOTIDE SEQUENCE</scope>
    <source>
        <strain evidence="1">HHB10654</strain>
    </source>
</reference>
<protein>
    <submittedName>
        <fullName evidence="1">Uncharacterized protein</fullName>
    </submittedName>
</protein>